<reference evidence="3" key="2">
    <citation type="journal article" date="2024" name="Environ. Microbiol.">
        <title>Genome analysis and description of Tunturibacter gen. nov. expands the diversity of Terriglobia in tundra soils.</title>
        <authorList>
            <person name="Messyasz A."/>
            <person name="Mannisto M.K."/>
            <person name="Kerkhof L.J."/>
            <person name="Haggblom M.M."/>
        </authorList>
    </citation>
    <scope>NUCLEOTIDE SEQUENCE</scope>
    <source>
        <strain evidence="3">M8UP23</strain>
    </source>
</reference>
<evidence type="ECO:0000259" key="2">
    <source>
        <dbReference type="Pfam" id="PF13660"/>
    </source>
</evidence>
<dbReference type="InterPro" id="IPR025286">
    <property type="entry name" value="MOFRL_assoc_dom"/>
</dbReference>
<dbReference type="InterPro" id="IPR037035">
    <property type="entry name" value="GK-like_C_sf"/>
</dbReference>
<dbReference type="KEGG" id="temp:RBB75_18980"/>
<dbReference type="InterPro" id="IPR038614">
    <property type="entry name" value="GK_N_sf"/>
</dbReference>
<protein>
    <submittedName>
        <fullName evidence="3">DUF4147 domain-containing protein</fullName>
    </submittedName>
</protein>
<dbReference type="InterPro" id="IPR007835">
    <property type="entry name" value="MOFRL"/>
</dbReference>
<dbReference type="Gene3D" id="3.40.50.10180">
    <property type="entry name" value="Glycerate kinase, MOFRL-like N-terminal domain"/>
    <property type="match status" value="1"/>
</dbReference>
<dbReference type="AlphaFoldDB" id="A0AAU7ZBX3"/>
<dbReference type="Gene3D" id="3.40.1480.10">
    <property type="entry name" value="MOFRL domain"/>
    <property type="match status" value="1"/>
</dbReference>
<reference evidence="3" key="1">
    <citation type="submission" date="2023-08" db="EMBL/GenBank/DDBJ databases">
        <authorList>
            <person name="Messyasz A."/>
            <person name="Mannisto M.K."/>
            <person name="Kerkhof L.J."/>
            <person name="Haggblom M."/>
        </authorList>
    </citation>
    <scope>NUCLEOTIDE SEQUENCE</scope>
    <source>
        <strain evidence="3">M8UP23</strain>
    </source>
</reference>
<evidence type="ECO:0000259" key="1">
    <source>
        <dbReference type="Pfam" id="PF05161"/>
    </source>
</evidence>
<dbReference type="RefSeq" id="WP_353068985.1">
    <property type="nucleotide sequence ID" value="NZ_CP132932.1"/>
</dbReference>
<organism evidence="3">
    <name type="scientific">Tunturiibacter empetritectus</name>
    <dbReference type="NCBI Taxonomy" id="3069691"/>
    <lineage>
        <taxon>Bacteria</taxon>
        <taxon>Pseudomonadati</taxon>
        <taxon>Acidobacteriota</taxon>
        <taxon>Terriglobia</taxon>
        <taxon>Terriglobales</taxon>
        <taxon>Acidobacteriaceae</taxon>
        <taxon>Tunturiibacter</taxon>
    </lineage>
</organism>
<feature type="domain" description="MOFRL-associated" evidence="2">
    <location>
        <begin position="8"/>
        <end position="251"/>
    </location>
</feature>
<feature type="domain" description="MOFRL" evidence="1">
    <location>
        <begin position="328"/>
        <end position="435"/>
    </location>
</feature>
<proteinExistence type="predicted"/>
<dbReference type="InterPro" id="IPR039760">
    <property type="entry name" value="MOFRL_protein"/>
</dbReference>
<gene>
    <name evidence="3" type="ORF">RBB75_18980</name>
</gene>
<dbReference type="Pfam" id="PF05161">
    <property type="entry name" value="MOFRL"/>
    <property type="match status" value="1"/>
</dbReference>
<name>A0AAU7ZBX3_9BACT</name>
<dbReference type="GO" id="GO:0005737">
    <property type="term" value="C:cytoplasm"/>
    <property type="evidence" value="ECO:0007669"/>
    <property type="project" value="TreeGrafter"/>
</dbReference>
<dbReference type="PANTHER" id="PTHR12227">
    <property type="entry name" value="GLYCERATE KINASE"/>
    <property type="match status" value="1"/>
</dbReference>
<dbReference type="GO" id="GO:0008887">
    <property type="term" value="F:glycerate kinase activity"/>
    <property type="evidence" value="ECO:0007669"/>
    <property type="project" value="InterPro"/>
</dbReference>
<dbReference type="Pfam" id="PF13660">
    <property type="entry name" value="DUF4147"/>
    <property type="match status" value="1"/>
</dbReference>
<accession>A0AAU7ZBX3</accession>
<evidence type="ECO:0000313" key="3">
    <source>
        <dbReference type="EMBL" id="XCB26485.1"/>
    </source>
</evidence>
<dbReference type="PANTHER" id="PTHR12227:SF0">
    <property type="entry name" value="GLYCERATE KINASE"/>
    <property type="match status" value="1"/>
</dbReference>
<dbReference type="EMBL" id="CP132932">
    <property type="protein sequence ID" value="XCB26485.1"/>
    <property type="molecule type" value="Genomic_DNA"/>
</dbReference>
<sequence length="452" mass="49159">MRKTSVLIRSIFTETLKLLNISDFVSKSIRCDGSELIVCDRRYDLREIKHFVIVAAGKAATPMYDAVVAELERSPHIWMDVTVLLISSIAPRHERANVTFFPGAHPTPNEVSREAAESALSYLSKVDGHTFVMFLMSGGASSMLEAPIDPNISISETAEFYRALVASGLPITEMNVLRKHFSLVKGGRLAVAASRAAAQCTLIVSDVPSHSSGSVGSGPSLPDSSTVQDSISLFEGLQDRVRLPESVISFFNGPLLAETPKQADMAFARSFHRVILSSTELAEAATRVAKAAGFYVEVDSTCDDWECRDAVKYLLDKTEALARIHSRVCLISVGEVLVQVHGSSGKGGRNQHFVLSCAMELPRRHSHITVLSAGSDGIDGNSPAAGAIADWTTFERARLMGIDAQSCLDTFDSFLVFKELGDAIMTGPTGNNLRDIRILMSDHEEHAIYHEF</sequence>
<dbReference type="SUPFAM" id="SSF82544">
    <property type="entry name" value="GckA/TtuD-like"/>
    <property type="match status" value="1"/>
</dbReference>